<dbReference type="Proteomes" id="UP001596411">
    <property type="component" value="Unassembled WGS sequence"/>
</dbReference>
<accession>A0ABW2EUL1</accession>
<organism evidence="1 2">
    <name type="scientific">Halomonas salifodinae</name>
    <dbReference type="NCBI Taxonomy" id="438745"/>
    <lineage>
        <taxon>Bacteria</taxon>
        <taxon>Pseudomonadati</taxon>
        <taxon>Pseudomonadota</taxon>
        <taxon>Gammaproteobacteria</taxon>
        <taxon>Oceanospirillales</taxon>
        <taxon>Halomonadaceae</taxon>
        <taxon>Halomonas</taxon>
    </lineage>
</organism>
<keyword evidence="2" id="KW-1185">Reference proteome</keyword>
<name>A0ABW2EUL1_9GAMM</name>
<dbReference type="RefSeq" id="WP_346061041.1">
    <property type="nucleotide sequence ID" value="NZ_BAAADR010000002.1"/>
</dbReference>
<dbReference type="PROSITE" id="PS51257">
    <property type="entry name" value="PROKAR_LIPOPROTEIN"/>
    <property type="match status" value="1"/>
</dbReference>
<protein>
    <recommendedName>
        <fullName evidence="3">DUF3261 domain-containing protein</fullName>
    </recommendedName>
</protein>
<dbReference type="EMBL" id="JBHSZP010000014">
    <property type="protein sequence ID" value="MFC7089674.1"/>
    <property type="molecule type" value="Genomic_DNA"/>
</dbReference>
<evidence type="ECO:0000313" key="2">
    <source>
        <dbReference type="Proteomes" id="UP001596411"/>
    </source>
</evidence>
<evidence type="ECO:0000313" key="1">
    <source>
        <dbReference type="EMBL" id="MFC7089674.1"/>
    </source>
</evidence>
<reference evidence="2" key="1">
    <citation type="journal article" date="2019" name="Int. J. Syst. Evol. Microbiol.">
        <title>The Global Catalogue of Microorganisms (GCM) 10K type strain sequencing project: providing services to taxonomists for standard genome sequencing and annotation.</title>
        <authorList>
            <consortium name="The Broad Institute Genomics Platform"/>
            <consortium name="The Broad Institute Genome Sequencing Center for Infectious Disease"/>
            <person name="Wu L."/>
            <person name="Ma J."/>
        </authorList>
    </citation>
    <scope>NUCLEOTIDE SEQUENCE [LARGE SCALE GENOMIC DNA]</scope>
    <source>
        <strain evidence="2">CGMCC 1.13666</strain>
    </source>
</reference>
<proteinExistence type="predicted"/>
<comment type="caution">
    <text evidence="1">The sequence shown here is derived from an EMBL/GenBank/DDBJ whole genome shotgun (WGS) entry which is preliminary data.</text>
</comment>
<gene>
    <name evidence="1" type="ORF">ACFQH5_08940</name>
</gene>
<sequence>MRQRLPALGGTPISRLLVVGLALLLAGCASPPDRPTQLRQALLGLSEQATRLLIEEPAWELEAREVVLLLSSTEVEESLPIGQARFEESLTRALLAYPAGPQVIDWQPQISHTATPAGQWLLDTRLVADGPELRLSDRTLLPYRLELRLRRPEDIRPRWERTISGAFDADAL</sequence>
<evidence type="ECO:0008006" key="3">
    <source>
        <dbReference type="Google" id="ProtNLM"/>
    </source>
</evidence>